<dbReference type="Gene3D" id="3.40.50.12780">
    <property type="entry name" value="N-terminal domain of ligase-like"/>
    <property type="match status" value="1"/>
</dbReference>
<proteinExistence type="inferred from homology"/>
<dbReference type="InterPro" id="IPR042099">
    <property type="entry name" value="ANL_N_sf"/>
</dbReference>
<comment type="subunit">
    <text evidence="1">Monomer.</text>
</comment>
<dbReference type="AlphaFoldDB" id="A0A371YM45"/>
<dbReference type="InterPro" id="IPR011880">
    <property type="entry name" value="PA_CoA_ligase"/>
</dbReference>
<evidence type="ECO:0000313" key="12">
    <source>
        <dbReference type="EMBL" id="MFC2995335.1"/>
    </source>
</evidence>
<evidence type="ECO:0000313" key="15">
    <source>
        <dbReference type="Proteomes" id="UP001595455"/>
    </source>
</evidence>
<dbReference type="Pfam" id="PF00501">
    <property type="entry name" value="AMP-binding"/>
    <property type="match status" value="1"/>
</dbReference>
<dbReference type="PANTHER" id="PTHR43439:SF1">
    <property type="entry name" value="PHENYLACETATE-COENZYME A LIGASE"/>
    <property type="match status" value="1"/>
</dbReference>
<dbReference type="EC" id="6.2.1.30" evidence="6 9"/>
<feature type="domain" description="AMP-dependent ligase C-terminal" evidence="11">
    <location>
        <begin position="334"/>
        <end position="427"/>
    </location>
</feature>
<dbReference type="InterPro" id="IPR028154">
    <property type="entry name" value="AMP-dep_Lig_C"/>
</dbReference>
<name>A0A371YM45_9GAMM</name>
<organism evidence="13 14">
    <name type="scientific">Acinetobacter sichuanensis</name>
    <dbReference type="NCBI Taxonomy" id="2136183"/>
    <lineage>
        <taxon>Bacteria</taxon>
        <taxon>Pseudomonadati</taxon>
        <taxon>Pseudomonadota</taxon>
        <taxon>Gammaproteobacteria</taxon>
        <taxon>Moraxellales</taxon>
        <taxon>Moraxellaceae</taxon>
        <taxon>Acinetobacter</taxon>
    </lineage>
</organism>
<dbReference type="RefSeq" id="WP_107009314.1">
    <property type="nucleotide sequence ID" value="NZ_JBHRSF010000021.1"/>
</dbReference>
<dbReference type="GO" id="GO:0047475">
    <property type="term" value="F:phenylacetate-CoA ligase activity"/>
    <property type="evidence" value="ECO:0007669"/>
    <property type="project" value="UniProtKB-EC"/>
</dbReference>
<evidence type="ECO:0000256" key="8">
    <source>
        <dbReference type="ARBA" id="ARBA00075111"/>
    </source>
</evidence>
<comment type="caution">
    <text evidence="13">The sequence shown here is derived from an EMBL/GenBank/DDBJ whole genome shotgun (WGS) entry which is preliminary data.</text>
</comment>
<dbReference type="Proteomes" id="UP001595455">
    <property type="component" value="Unassembled WGS sequence"/>
</dbReference>
<reference evidence="13 14" key="2">
    <citation type="submission" date="2018-08" db="EMBL/GenBank/DDBJ databases">
        <title>The draft genome of Acinetobacter sichuanensis strain WCHAc060041.</title>
        <authorList>
            <person name="Qin J."/>
            <person name="Feng Y."/>
            <person name="Zong Z."/>
        </authorList>
    </citation>
    <scope>NUCLEOTIDE SEQUENCE [LARGE SCALE GENOMIC DNA]</scope>
    <source>
        <strain evidence="13 14">WCHAc060041</strain>
    </source>
</reference>
<dbReference type="Proteomes" id="UP000240957">
    <property type="component" value="Unassembled WGS sequence"/>
</dbReference>
<reference evidence="15" key="3">
    <citation type="journal article" date="2019" name="Int. J. Syst. Evol. Microbiol.">
        <title>The Global Catalogue of Microorganisms (GCM) 10K type strain sequencing project: providing services to taxonomists for standard genome sequencing and annotation.</title>
        <authorList>
            <consortium name="The Broad Institute Genomics Platform"/>
            <consortium name="The Broad Institute Genome Sequencing Center for Infectious Disease"/>
            <person name="Wu L."/>
            <person name="Ma J."/>
        </authorList>
    </citation>
    <scope>NUCLEOTIDE SEQUENCE [LARGE SCALE GENOMIC DNA]</scope>
    <source>
        <strain evidence="15">KCTC 62575</strain>
    </source>
</reference>
<evidence type="ECO:0000256" key="4">
    <source>
        <dbReference type="ARBA" id="ARBA00060591"/>
    </source>
</evidence>
<comment type="catalytic activity">
    <reaction evidence="9">
        <text>2-phenylacetate + ATP + CoA = phenylacetyl-CoA + AMP + diphosphate</text>
        <dbReference type="Rhea" id="RHEA:20956"/>
        <dbReference type="ChEBI" id="CHEBI:18401"/>
        <dbReference type="ChEBI" id="CHEBI:30616"/>
        <dbReference type="ChEBI" id="CHEBI:33019"/>
        <dbReference type="ChEBI" id="CHEBI:57287"/>
        <dbReference type="ChEBI" id="CHEBI:57390"/>
        <dbReference type="ChEBI" id="CHEBI:456215"/>
        <dbReference type="EC" id="6.2.1.30"/>
    </reaction>
</comment>
<dbReference type="Pfam" id="PF14535">
    <property type="entry name" value="AMP-binding_C_2"/>
    <property type="match status" value="1"/>
</dbReference>
<keyword evidence="15" id="KW-1185">Reference proteome</keyword>
<evidence type="ECO:0000259" key="11">
    <source>
        <dbReference type="Pfam" id="PF14535"/>
    </source>
</evidence>
<dbReference type="PANTHER" id="PTHR43439">
    <property type="entry name" value="PHENYLACETATE-COENZYME A LIGASE"/>
    <property type="match status" value="1"/>
</dbReference>
<dbReference type="GO" id="GO:0000166">
    <property type="term" value="F:nucleotide binding"/>
    <property type="evidence" value="ECO:0007669"/>
    <property type="project" value="UniProtKB-KW"/>
</dbReference>
<dbReference type="SUPFAM" id="SSF56801">
    <property type="entry name" value="Acetyl-CoA synthetase-like"/>
    <property type="match status" value="1"/>
</dbReference>
<dbReference type="NCBIfam" id="TIGR02155">
    <property type="entry name" value="PA_CoA_ligase"/>
    <property type="match status" value="1"/>
</dbReference>
<feature type="domain" description="AMP-dependent synthetase/ligase" evidence="10">
    <location>
        <begin position="81"/>
        <end position="287"/>
    </location>
</feature>
<evidence type="ECO:0000313" key="13">
    <source>
        <dbReference type="EMBL" id="RFC82557.1"/>
    </source>
</evidence>
<dbReference type="Gene3D" id="3.30.300.30">
    <property type="match status" value="1"/>
</dbReference>
<dbReference type="CDD" id="cd05913">
    <property type="entry name" value="PaaK"/>
    <property type="match status" value="1"/>
</dbReference>
<dbReference type="EMBL" id="PYIX02000031">
    <property type="protein sequence ID" value="RFC82557.1"/>
    <property type="molecule type" value="Genomic_DNA"/>
</dbReference>
<comment type="similarity">
    <text evidence="5 9">Belongs to the phenylacetyl-CoA ligase family.</text>
</comment>
<comment type="function">
    <text evidence="9">Catalyzes the activation of phenylacetic acid (PA) to phenylacetyl-CoA (PA-CoA).</text>
</comment>
<gene>
    <name evidence="13" type="primary">paaF</name>
    <name evidence="12" type="synonym">paaK</name>
    <name evidence="12" type="ORF">ACFODO_08655</name>
    <name evidence="13" type="ORF">C9E89_015870</name>
</gene>
<dbReference type="GO" id="GO:0010124">
    <property type="term" value="P:phenylacetate catabolic process"/>
    <property type="evidence" value="ECO:0007669"/>
    <property type="project" value="UniProtKB-UniRule"/>
</dbReference>
<evidence type="ECO:0000256" key="6">
    <source>
        <dbReference type="ARBA" id="ARBA00066629"/>
    </source>
</evidence>
<evidence type="ECO:0000256" key="9">
    <source>
        <dbReference type="PIRNR" id="PIRNR006444"/>
    </source>
</evidence>
<dbReference type="PIRSF" id="PIRSF006444">
    <property type="entry name" value="PaaK"/>
    <property type="match status" value="1"/>
</dbReference>
<dbReference type="UniPathway" id="UPA00930"/>
<dbReference type="EMBL" id="JBHRSF010000021">
    <property type="protein sequence ID" value="MFC2995335.1"/>
    <property type="molecule type" value="Genomic_DNA"/>
</dbReference>
<evidence type="ECO:0000313" key="14">
    <source>
        <dbReference type="Proteomes" id="UP000240957"/>
    </source>
</evidence>
<comment type="pathway">
    <text evidence="4 9">Aromatic compound metabolism; phenylacetate degradation.</text>
</comment>
<dbReference type="InterPro" id="IPR051414">
    <property type="entry name" value="Adenylate-forming_Reductase"/>
</dbReference>
<protein>
    <recommendedName>
        <fullName evidence="7 9">Phenylacetate-coenzyme A ligase</fullName>
        <ecNumber evidence="6 9">6.2.1.30</ecNumber>
    </recommendedName>
    <alternativeName>
        <fullName evidence="8 9">Phenylacetyl-CoA ligase</fullName>
    </alternativeName>
</protein>
<evidence type="ECO:0000256" key="2">
    <source>
        <dbReference type="ARBA" id="ARBA00022598"/>
    </source>
</evidence>
<dbReference type="OrthoDB" id="580775at2"/>
<sequence>MNNNALEHIETASIDELRHVQFVRMKKTLEHAYNNSAVYRKKFDEAGVHPDDFKTLADLAKFPFTTKKDLRDNYPFGMFAVPQEQIVRVHASSGTTGQPTVVGYTQNDIQIWSDVVARSLRAAGLTNKDIIQVSYGYGLFTGGLGAHYGVERLGATVIPMSGGQTEKQAQLIHDFKPTALMVTPSYCLNIIEALERKYGTARDCSIKTGVFGAEPWTNEMRKEIEDRLGIDALDIYGLSEVMGPGVAMECLETKDGLTIWEDHFYPEIIHPETGEVLADGELGELVFTTITKEGMPVIRYRTRDLTRLLAGTARTMRRMDKIVGRSDDMMIIRGVNVFPSQIEEQILHIPQLLPNYEIQICKQGHLDGLHVRAEMRRDTEHELMNQLCTQLKNKIKTMVGITVSVELLMEGSLPRSEGKAQRIFDIRQPISENYKSA</sequence>
<reference evidence="12" key="4">
    <citation type="submission" date="2024-09" db="EMBL/GenBank/DDBJ databases">
        <authorList>
            <person name="Sun Q."/>
            <person name="Mori K."/>
        </authorList>
    </citation>
    <scope>NUCLEOTIDE SEQUENCE</scope>
    <source>
        <strain evidence="12">KCTC 62575</strain>
    </source>
</reference>
<reference evidence="12" key="1">
    <citation type="journal article" date="2014" name="Int. J. Syst. Evol. Microbiol.">
        <title>Complete genome of a new Firmicutes species belonging to the dominant human colonic microbiota ('Ruminococcus bicirculans') reveals two chromosomes and a selective capacity to utilize plant glucans.</title>
        <authorList>
            <consortium name="NISC Comparative Sequencing Program"/>
            <person name="Wegmann U."/>
            <person name="Louis P."/>
            <person name="Goesmann A."/>
            <person name="Henrissat B."/>
            <person name="Duncan S.H."/>
            <person name="Flint H.J."/>
        </authorList>
    </citation>
    <scope>NUCLEOTIDE SEQUENCE</scope>
    <source>
        <strain evidence="12">KCTC 62575</strain>
    </source>
</reference>
<keyword evidence="2 9" id="KW-0436">Ligase</keyword>
<evidence type="ECO:0000256" key="7">
    <source>
        <dbReference type="ARBA" id="ARBA00068695"/>
    </source>
</evidence>
<evidence type="ECO:0000256" key="1">
    <source>
        <dbReference type="ARBA" id="ARBA00011245"/>
    </source>
</evidence>
<dbReference type="FunFam" id="3.40.50.12780:FF:000016">
    <property type="entry name" value="Phenylacetate-coenzyme A ligase"/>
    <property type="match status" value="1"/>
</dbReference>
<dbReference type="InterPro" id="IPR000873">
    <property type="entry name" value="AMP-dep_synth/lig_dom"/>
</dbReference>
<accession>A0A371YM45</accession>
<dbReference type="InterPro" id="IPR049623">
    <property type="entry name" value="PA_CoA_lig_proteobact_actino"/>
</dbReference>
<keyword evidence="3 9" id="KW-0547">Nucleotide-binding</keyword>
<evidence type="ECO:0000259" key="10">
    <source>
        <dbReference type="Pfam" id="PF00501"/>
    </source>
</evidence>
<dbReference type="InterPro" id="IPR045851">
    <property type="entry name" value="AMP-bd_C_sf"/>
</dbReference>
<evidence type="ECO:0000256" key="3">
    <source>
        <dbReference type="ARBA" id="ARBA00022741"/>
    </source>
</evidence>
<evidence type="ECO:0000256" key="5">
    <source>
        <dbReference type="ARBA" id="ARBA00061566"/>
    </source>
</evidence>